<dbReference type="STRING" id="1048983.EL17_15585"/>
<comment type="caution">
    <text evidence="1">The sequence shown here is derived from an EMBL/GenBank/DDBJ whole genome shotgun (WGS) entry which is preliminary data.</text>
</comment>
<gene>
    <name evidence="1" type="ORF">EL17_15585</name>
</gene>
<protein>
    <submittedName>
        <fullName evidence="1">Uncharacterized protein</fullName>
    </submittedName>
</protein>
<dbReference type="eggNOG" id="COG0508">
    <property type="taxonomic scope" value="Bacteria"/>
</dbReference>
<name>A0A074LGX4_9BACT</name>
<dbReference type="Proteomes" id="UP000027821">
    <property type="component" value="Unassembled WGS sequence"/>
</dbReference>
<accession>A0A074LGX4</accession>
<evidence type="ECO:0000313" key="2">
    <source>
        <dbReference type="Proteomes" id="UP000027821"/>
    </source>
</evidence>
<dbReference type="AlphaFoldDB" id="A0A074LGX4"/>
<organism evidence="1 2">
    <name type="scientific">Anditalea andensis</name>
    <dbReference type="NCBI Taxonomy" id="1048983"/>
    <lineage>
        <taxon>Bacteria</taxon>
        <taxon>Pseudomonadati</taxon>
        <taxon>Bacteroidota</taxon>
        <taxon>Cytophagia</taxon>
        <taxon>Cytophagales</taxon>
        <taxon>Cytophagaceae</taxon>
        <taxon>Anditalea</taxon>
    </lineage>
</organism>
<dbReference type="PROSITE" id="PS51257">
    <property type="entry name" value="PROKAR_LIPOPROTEIN"/>
    <property type="match status" value="1"/>
</dbReference>
<evidence type="ECO:0000313" key="1">
    <source>
        <dbReference type="EMBL" id="KEO73032.1"/>
    </source>
</evidence>
<reference evidence="1 2" key="1">
    <citation type="submission" date="2014-04" db="EMBL/GenBank/DDBJ databases">
        <title>Characterization and application of a salt tolerant electro-active bacterium.</title>
        <authorList>
            <person name="Yang L."/>
            <person name="Wei S."/>
            <person name="Tay Q.X.M."/>
        </authorList>
    </citation>
    <scope>NUCLEOTIDE SEQUENCE [LARGE SCALE GENOMIC DNA]</scope>
    <source>
        <strain evidence="1 2">LY1</strain>
    </source>
</reference>
<dbReference type="RefSeq" id="WP_035076247.1">
    <property type="nucleotide sequence ID" value="NZ_JMIH01000023.1"/>
</dbReference>
<keyword evidence="2" id="KW-1185">Reference proteome</keyword>
<dbReference type="EMBL" id="JMIH01000023">
    <property type="protein sequence ID" value="KEO73032.1"/>
    <property type="molecule type" value="Genomic_DNA"/>
</dbReference>
<proteinExistence type="predicted"/>
<dbReference type="OrthoDB" id="647046at2"/>
<sequence length="252" mass="29052">MIKYVLYPIVLLLIFTIISCEGKRERASENVVSIEGDEANRTVSFYSYAEIPEYPDAMLEMYSPLGNQNFNTNKIPFEFNIKNYPFAEGGRGFQLKMSINGNDPVGYNMPMFQKELNQGTYRAVAYLVNEEGIALREFGNYVDRDFTVMGSKPFPVSNDPFIIINLPENNQSFEEGEEVIVDYLILDGNPVEDNFEIIIKFNQYEHRTQEVIPLRVDDLPAGDYDLEIRLVRSDDKDMDGVFTSTRKRIRIN</sequence>